<dbReference type="RefSeq" id="XP_009028992.1">
    <property type="nucleotide sequence ID" value="XM_009030744.1"/>
</dbReference>
<reference evidence="6" key="3">
    <citation type="submission" date="2015-06" db="UniProtKB">
        <authorList>
            <consortium name="EnsemblMetazoa"/>
        </authorList>
    </citation>
    <scope>IDENTIFICATION</scope>
</reference>
<evidence type="ECO:0000313" key="7">
    <source>
        <dbReference type="Proteomes" id="UP000015101"/>
    </source>
</evidence>
<dbReference type="InParanoid" id="T1EVS7"/>
<organism evidence="6 7">
    <name type="scientific">Helobdella robusta</name>
    <name type="common">Californian leech</name>
    <dbReference type="NCBI Taxonomy" id="6412"/>
    <lineage>
        <taxon>Eukaryota</taxon>
        <taxon>Metazoa</taxon>
        <taxon>Spiralia</taxon>
        <taxon>Lophotrochozoa</taxon>
        <taxon>Annelida</taxon>
        <taxon>Clitellata</taxon>
        <taxon>Hirudinea</taxon>
        <taxon>Rhynchobdellida</taxon>
        <taxon>Glossiphoniidae</taxon>
        <taxon>Helobdella</taxon>
    </lineage>
</organism>
<dbReference type="Gene3D" id="3.40.850.10">
    <property type="entry name" value="Kinesin motor domain"/>
    <property type="match status" value="1"/>
</dbReference>
<dbReference type="EMBL" id="KB097639">
    <property type="protein sequence ID" value="ESN92685.1"/>
    <property type="molecule type" value="Genomic_DNA"/>
</dbReference>
<dbReference type="HOGENOM" id="CLU_387952_0_0_1"/>
<reference evidence="5 7" key="2">
    <citation type="journal article" date="2013" name="Nature">
        <title>Insights into bilaterian evolution from three spiralian genomes.</title>
        <authorList>
            <person name="Simakov O."/>
            <person name="Marletaz F."/>
            <person name="Cho S.J."/>
            <person name="Edsinger-Gonzales E."/>
            <person name="Havlak P."/>
            <person name="Hellsten U."/>
            <person name="Kuo D.H."/>
            <person name="Larsson T."/>
            <person name="Lv J."/>
            <person name="Arendt D."/>
            <person name="Savage R."/>
            <person name="Osoegawa K."/>
            <person name="de Jong P."/>
            <person name="Grimwood J."/>
            <person name="Chapman J.A."/>
            <person name="Shapiro H."/>
            <person name="Aerts A."/>
            <person name="Otillar R.P."/>
            <person name="Terry A.Y."/>
            <person name="Boore J.L."/>
            <person name="Grigoriev I.V."/>
            <person name="Lindberg D.R."/>
            <person name="Seaver E.C."/>
            <person name="Weisblat D.A."/>
            <person name="Putnam N.H."/>
            <person name="Rokhsar D.S."/>
        </authorList>
    </citation>
    <scope>NUCLEOTIDE SEQUENCE</scope>
</reference>
<feature type="region of interest" description="Disordered" evidence="4">
    <location>
        <begin position="591"/>
        <end position="613"/>
    </location>
</feature>
<feature type="compositionally biased region" description="Basic and acidic residues" evidence="4">
    <location>
        <begin position="676"/>
        <end position="690"/>
    </location>
</feature>
<keyword evidence="3" id="KW-0175">Coiled coil</keyword>
<dbReference type="Proteomes" id="UP000015101">
    <property type="component" value="Unassembled WGS sequence"/>
</dbReference>
<dbReference type="CTD" id="20200677"/>
<evidence type="ECO:0000256" key="4">
    <source>
        <dbReference type="SAM" id="MobiDB-lite"/>
    </source>
</evidence>
<feature type="region of interest" description="Disordered" evidence="4">
    <location>
        <begin position="641"/>
        <end position="712"/>
    </location>
</feature>
<dbReference type="EnsemblMetazoa" id="HelroT164772">
    <property type="protein sequence ID" value="HelroP164772"/>
    <property type="gene ID" value="HelroG164772"/>
</dbReference>
<feature type="coiled-coil region" evidence="3">
    <location>
        <begin position="440"/>
        <end position="474"/>
    </location>
</feature>
<feature type="compositionally biased region" description="Basic and acidic residues" evidence="4">
    <location>
        <begin position="698"/>
        <end position="712"/>
    </location>
</feature>
<dbReference type="OrthoDB" id="2113965at2759"/>
<dbReference type="AlphaFoldDB" id="T1EVS7"/>
<feature type="compositionally biased region" description="Polar residues" evidence="4">
    <location>
        <begin position="646"/>
        <end position="656"/>
    </location>
</feature>
<gene>
    <name evidence="6" type="primary">20200677</name>
    <name evidence="5" type="ORF">HELRODRAFT_164772</name>
</gene>
<dbReference type="InterPro" id="IPR027417">
    <property type="entry name" value="P-loop_NTPase"/>
</dbReference>
<keyword evidence="1" id="KW-0547">Nucleotide-binding</keyword>
<dbReference type="KEGG" id="hro:HELRODRAFT_164772"/>
<evidence type="ECO:0000256" key="1">
    <source>
        <dbReference type="ARBA" id="ARBA00022741"/>
    </source>
</evidence>
<evidence type="ECO:0000313" key="5">
    <source>
        <dbReference type="EMBL" id="ESN92685.1"/>
    </source>
</evidence>
<keyword evidence="2" id="KW-0067">ATP-binding</keyword>
<evidence type="ECO:0000313" key="6">
    <source>
        <dbReference type="EnsemblMetazoa" id="HelroP164772"/>
    </source>
</evidence>
<evidence type="ECO:0008006" key="8">
    <source>
        <dbReference type="Google" id="ProtNLM"/>
    </source>
</evidence>
<accession>T1EVS7</accession>
<dbReference type="EMBL" id="AMQM01001823">
    <property type="status" value="NOT_ANNOTATED_CDS"/>
    <property type="molecule type" value="Genomic_DNA"/>
</dbReference>
<dbReference type="STRING" id="6412.T1EVS7"/>
<dbReference type="GO" id="GO:0005524">
    <property type="term" value="F:ATP binding"/>
    <property type="evidence" value="ECO:0007669"/>
    <property type="project" value="UniProtKB-KW"/>
</dbReference>
<feature type="coiled-coil region" evidence="3">
    <location>
        <begin position="255"/>
        <end position="322"/>
    </location>
</feature>
<dbReference type="GeneID" id="20200677"/>
<keyword evidence="7" id="KW-1185">Reference proteome</keyword>
<evidence type="ECO:0000256" key="3">
    <source>
        <dbReference type="SAM" id="Coils"/>
    </source>
</evidence>
<sequence>MFMVSLFLRDFKSKLRTTKLSLPSHEGNNVSTKSRFTMIVLPITKVQSINSRSGIPTSDYYKQQKDDNGIEKHRDDLMNKCTLSFCQVVAQLGNLTFPERCIDYRGSPLTYLLEDVLGGNCKTAAIFCLKVNCCSDDAQYFNYLATNMAKVLNFPVVNTELVQKLLTQHRARAIFNSRNSCCKKNCQLGQHCVAMPAGPDCTPMINVNKISDKSKFYLTEDEKCSILDTISSLRLQTESLKYERDNLKESFDLYRKHSEVKVSDLERQVHDLEKEISEGRTMLSLEKDFSRKLEKKLEEVDCGQLRARYNSLVEEVQKQKIECGSCRSSGSDADVGGCIAGEREGERLRRRNEKLKGGRCRCGDGYDDVIPNGVMLKLKEVIKELKDVVESSKKQLNSLSDVTLNLRHCGGGQQSPPPGHVIKMVDSAIDELKSCYNIMKSSYQNQIKDQSEELNLLKLQMRDTQKKLSQLTARYLICERDRTILETENTTVQNRLKKCLEDCRRRINKMAATEHMSRESQLTQAVHFYKRKLAIFLNKHERLLVAYRDIYEQVKAKNIKIDPSIIHDYLDKVKNVGDNDVNVGQKRADKILKTPSLGKKGDNNKKRVNINDGDDDERERVRLLKRNYLLKEEIGQLQKFKDEFDNNQTPRQQASPTGAAKDFDLFRLHINVPRTATEEDSRDRSNEKKQRNSNVVGERVEERERAREREEE</sequence>
<proteinExistence type="predicted"/>
<name>T1EVS7_HELRO</name>
<reference evidence="7" key="1">
    <citation type="submission" date="2012-12" db="EMBL/GenBank/DDBJ databases">
        <authorList>
            <person name="Hellsten U."/>
            <person name="Grimwood J."/>
            <person name="Chapman J.A."/>
            <person name="Shapiro H."/>
            <person name="Aerts A."/>
            <person name="Otillar R.P."/>
            <person name="Terry A.Y."/>
            <person name="Boore J.L."/>
            <person name="Simakov O."/>
            <person name="Marletaz F."/>
            <person name="Cho S.-J."/>
            <person name="Edsinger-Gonzales E."/>
            <person name="Havlak P."/>
            <person name="Kuo D.-H."/>
            <person name="Larsson T."/>
            <person name="Lv J."/>
            <person name="Arendt D."/>
            <person name="Savage R."/>
            <person name="Osoegawa K."/>
            <person name="de Jong P."/>
            <person name="Lindberg D.R."/>
            <person name="Seaver E.C."/>
            <person name="Weisblat D.A."/>
            <person name="Putnam N.H."/>
            <person name="Grigoriev I.V."/>
            <person name="Rokhsar D.S."/>
        </authorList>
    </citation>
    <scope>NUCLEOTIDE SEQUENCE</scope>
</reference>
<evidence type="ECO:0000256" key="2">
    <source>
        <dbReference type="ARBA" id="ARBA00022840"/>
    </source>
</evidence>
<dbReference type="InterPro" id="IPR036961">
    <property type="entry name" value="Kinesin_motor_dom_sf"/>
</dbReference>
<feature type="coiled-coil region" evidence="3">
    <location>
        <begin position="375"/>
        <end position="402"/>
    </location>
</feature>
<protein>
    <recommendedName>
        <fullName evidence="8">Kinesin motor domain-containing protein</fullName>
    </recommendedName>
</protein>
<dbReference type="SUPFAM" id="SSF52540">
    <property type="entry name" value="P-loop containing nucleoside triphosphate hydrolases"/>
    <property type="match status" value="1"/>
</dbReference>